<evidence type="ECO:0000313" key="4">
    <source>
        <dbReference type="Proteomes" id="UP000683925"/>
    </source>
</evidence>
<evidence type="ECO:0000256" key="2">
    <source>
        <dbReference type="ARBA" id="ARBA00022835"/>
    </source>
</evidence>
<evidence type="ECO:0008006" key="5">
    <source>
        <dbReference type="Google" id="ProtNLM"/>
    </source>
</evidence>
<name>A0A8S1RZV4_PAROT</name>
<dbReference type="GO" id="GO:0000176">
    <property type="term" value="C:nuclear exosome (RNase complex)"/>
    <property type="evidence" value="ECO:0007669"/>
    <property type="project" value="TreeGrafter"/>
</dbReference>
<dbReference type="PANTHER" id="PTHR12686:SF8">
    <property type="entry name" value="EXOSOME COMPLEX COMPONENT CSL4"/>
    <property type="match status" value="1"/>
</dbReference>
<comment type="caution">
    <text evidence="3">The sequence shown here is derived from an EMBL/GenBank/DDBJ whole genome shotgun (WGS) entry which is preliminary data.</text>
</comment>
<dbReference type="GO" id="GO:0006396">
    <property type="term" value="P:RNA processing"/>
    <property type="evidence" value="ECO:0007669"/>
    <property type="project" value="InterPro"/>
</dbReference>
<evidence type="ECO:0000256" key="1">
    <source>
        <dbReference type="ARBA" id="ARBA00004604"/>
    </source>
</evidence>
<dbReference type="GO" id="GO:0005737">
    <property type="term" value="C:cytoplasm"/>
    <property type="evidence" value="ECO:0007669"/>
    <property type="project" value="TreeGrafter"/>
</dbReference>
<accession>A0A8S1RZV4</accession>
<reference evidence="3" key="1">
    <citation type="submission" date="2021-01" db="EMBL/GenBank/DDBJ databases">
        <authorList>
            <consortium name="Genoscope - CEA"/>
            <person name="William W."/>
        </authorList>
    </citation>
    <scope>NUCLEOTIDE SEQUENCE</scope>
</reference>
<keyword evidence="2" id="KW-0271">Exosome</keyword>
<dbReference type="InterPro" id="IPR039771">
    <property type="entry name" value="Csl4"/>
</dbReference>
<dbReference type="AlphaFoldDB" id="A0A8S1RZV4"/>
<dbReference type="Proteomes" id="UP000683925">
    <property type="component" value="Unassembled WGS sequence"/>
</dbReference>
<protein>
    <recommendedName>
        <fullName evidence="5">S1 motif domain-containing protein</fullName>
    </recommendedName>
</protein>
<gene>
    <name evidence="3" type="ORF">POCTA_138.1.T0040064</name>
</gene>
<proteinExistence type="predicted"/>
<dbReference type="OrthoDB" id="440760at2759"/>
<dbReference type="PANTHER" id="PTHR12686">
    <property type="entry name" value="3'-5' EXORIBONUCLEASE CSL4-RELATED"/>
    <property type="match status" value="1"/>
</dbReference>
<comment type="subcellular location">
    <subcellularLocation>
        <location evidence="1">Nucleus</location>
        <location evidence="1">Nucleolus</location>
    </subcellularLocation>
</comment>
<sequence length="174" mass="20117">MFIFLVNQQSIKMNYKVELGHFKKDDKIFASMKGSLTINEQLISIFPSHQQDHELKIGAIIIGQVSIIREDRVFVKILKINEVKDNNYIEVRSNDKKQNIILHEIDLIEMNKCYLPGDIIKARIISYGDSLKLYLSTAEDELGVLIAEHQETQKLMIPLFWDEILSVESGLIEK</sequence>
<dbReference type="EMBL" id="CAJJDP010000003">
    <property type="protein sequence ID" value="CAD8132665.1"/>
    <property type="molecule type" value="Genomic_DNA"/>
</dbReference>
<organism evidence="3 4">
    <name type="scientific">Paramecium octaurelia</name>
    <dbReference type="NCBI Taxonomy" id="43137"/>
    <lineage>
        <taxon>Eukaryota</taxon>
        <taxon>Sar</taxon>
        <taxon>Alveolata</taxon>
        <taxon>Ciliophora</taxon>
        <taxon>Intramacronucleata</taxon>
        <taxon>Oligohymenophorea</taxon>
        <taxon>Peniculida</taxon>
        <taxon>Parameciidae</taxon>
        <taxon>Paramecium</taxon>
    </lineage>
</organism>
<evidence type="ECO:0000313" key="3">
    <source>
        <dbReference type="EMBL" id="CAD8132665.1"/>
    </source>
</evidence>
<dbReference type="GO" id="GO:0005730">
    <property type="term" value="C:nucleolus"/>
    <property type="evidence" value="ECO:0007669"/>
    <property type="project" value="UniProtKB-SubCell"/>
</dbReference>
<keyword evidence="4" id="KW-1185">Reference proteome</keyword>